<dbReference type="GO" id="GO:0005975">
    <property type="term" value="P:carbohydrate metabolic process"/>
    <property type="evidence" value="ECO:0007669"/>
    <property type="project" value="InterPro"/>
</dbReference>
<evidence type="ECO:0000313" key="5">
    <source>
        <dbReference type="Proteomes" id="UP000027586"/>
    </source>
</evidence>
<dbReference type="InterPro" id="IPR011330">
    <property type="entry name" value="Glyco_hydro/deAcase_b/a-brl"/>
</dbReference>
<evidence type="ECO:0000313" key="4">
    <source>
        <dbReference type="EMBL" id="CDH52465.1"/>
    </source>
</evidence>
<gene>
    <name evidence="4" type="ORF">LCOR_03932.1</name>
</gene>
<reference evidence="4" key="1">
    <citation type="submission" date="2013-08" db="EMBL/GenBank/DDBJ databases">
        <title>Gene expansion shapes genome architecture in the human pathogen Lichtheimia corymbifera: an evolutionary genomics analysis in the ancient terrestrial Mucorales (Mucoromycotina).</title>
        <authorList>
            <person name="Schwartze V.U."/>
            <person name="Winter S."/>
            <person name="Shelest E."/>
            <person name="Marcet-Houben M."/>
            <person name="Horn F."/>
            <person name="Wehner S."/>
            <person name="Hoffmann K."/>
            <person name="Riege K."/>
            <person name="Sammeth M."/>
            <person name="Nowrousian M."/>
            <person name="Valiante V."/>
            <person name="Linde J."/>
            <person name="Jacobsen I.D."/>
            <person name="Marz M."/>
            <person name="Brakhage A.A."/>
            <person name="Gabaldon T."/>
            <person name="Bocker S."/>
            <person name="Voigt K."/>
        </authorList>
    </citation>
    <scope>NUCLEOTIDE SEQUENCE [LARGE SCALE GENOMIC DNA]</scope>
    <source>
        <strain evidence="4">FSU 9682</strain>
    </source>
</reference>
<dbReference type="AlphaFoldDB" id="A0A068RS00"/>
<dbReference type="PROSITE" id="PS51677">
    <property type="entry name" value="NODB"/>
    <property type="match status" value="1"/>
</dbReference>
<comment type="caution">
    <text evidence="4">The sequence shown here is derived from an EMBL/GenBank/DDBJ whole genome shotgun (WGS) entry which is preliminary data.</text>
</comment>
<dbReference type="GO" id="GO:0004099">
    <property type="term" value="F:chitin deacetylase activity"/>
    <property type="evidence" value="ECO:0007669"/>
    <property type="project" value="TreeGrafter"/>
</dbReference>
<proteinExistence type="predicted"/>
<dbReference type="GO" id="GO:0016020">
    <property type="term" value="C:membrane"/>
    <property type="evidence" value="ECO:0007669"/>
    <property type="project" value="TreeGrafter"/>
</dbReference>
<dbReference type="PANTHER" id="PTHR10587">
    <property type="entry name" value="GLYCOSYL TRANSFERASE-RELATED"/>
    <property type="match status" value="1"/>
</dbReference>
<dbReference type="Gene3D" id="3.20.20.370">
    <property type="entry name" value="Glycoside hydrolase/deacetylase"/>
    <property type="match status" value="1"/>
</dbReference>
<dbReference type="InterPro" id="IPR002509">
    <property type="entry name" value="NODB_dom"/>
</dbReference>
<dbReference type="GO" id="GO:0009272">
    <property type="term" value="P:fungal-type cell wall biogenesis"/>
    <property type="evidence" value="ECO:0007669"/>
    <property type="project" value="UniProtKB-ARBA"/>
</dbReference>
<dbReference type="InterPro" id="IPR050248">
    <property type="entry name" value="Polysacc_deacetylase_ArnD"/>
</dbReference>
<evidence type="ECO:0000256" key="2">
    <source>
        <dbReference type="SAM" id="SignalP"/>
    </source>
</evidence>
<dbReference type="OrthoDB" id="407355at2759"/>
<sequence length="452" mass="49570">MMKLTSCGTAAALLMMVAAQQAQAQSPTSSGILAVQSPTWLPDFPKPSDVVTSYPTGPADTGATLDRTTLNLTAYPEPWGKPTTDHPEIKAVMDAIDWSHVPNATVNKAKSNGDLDMDGYDEANDPYCWWSDTNCIKPKVSYLPEDIYYCPNVGDWGLNFDDGPYNPSDDDPILNKYSEPELYNFLAEHNQTATLFYIGSNVVTYPAAARRALNNGHVLCIHTWSHPQMTAQTNEQVVAEFYWSLRAVKEATNVTPKCWRPPYGDVDDRVRAIAWQMGMRTVLWDQDTNDWDMPGDGGGNLSPDTVNGFFEDWINSRKNGTDNEHGHITLEHELNNATVQMAEKWLPELQKNFNVVNIHQCMNISQPYWETDFVYPTEKNPKPAQNSTASSSAASSGASASSTSAASGSASDGGDSQNQEDGQDTSMAVTSFTATSAWAISLLSAGAFYLVQ</sequence>
<keyword evidence="2" id="KW-0732">Signal</keyword>
<feature type="region of interest" description="Disordered" evidence="1">
    <location>
        <begin position="379"/>
        <end position="425"/>
    </location>
</feature>
<evidence type="ECO:0000259" key="3">
    <source>
        <dbReference type="PROSITE" id="PS51677"/>
    </source>
</evidence>
<feature type="chain" id="PRO_5001652661" evidence="2">
    <location>
        <begin position="25"/>
        <end position="452"/>
    </location>
</feature>
<dbReference type="Proteomes" id="UP000027586">
    <property type="component" value="Unassembled WGS sequence"/>
</dbReference>
<dbReference type="VEuPathDB" id="FungiDB:LCOR_03932.1"/>
<keyword evidence="5" id="KW-1185">Reference proteome</keyword>
<evidence type="ECO:0000256" key="1">
    <source>
        <dbReference type="SAM" id="MobiDB-lite"/>
    </source>
</evidence>
<feature type="compositionally biased region" description="Low complexity" evidence="1">
    <location>
        <begin position="387"/>
        <end position="416"/>
    </location>
</feature>
<feature type="domain" description="NodB homology" evidence="3">
    <location>
        <begin position="154"/>
        <end position="358"/>
    </location>
</feature>
<organism evidence="4 5">
    <name type="scientific">Lichtheimia corymbifera JMRC:FSU:9682</name>
    <dbReference type="NCBI Taxonomy" id="1263082"/>
    <lineage>
        <taxon>Eukaryota</taxon>
        <taxon>Fungi</taxon>
        <taxon>Fungi incertae sedis</taxon>
        <taxon>Mucoromycota</taxon>
        <taxon>Mucoromycotina</taxon>
        <taxon>Mucoromycetes</taxon>
        <taxon>Mucorales</taxon>
        <taxon>Lichtheimiaceae</taxon>
        <taxon>Lichtheimia</taxon>
    </lineage>
</organism>
<dbReference type="PANTHER" id="PTHR10587:SF98">
    <property type="entry name" value="CHITIN DEACETYLASE"/>
    <property type="match status" value="1"/>
</dbReference>
<name>A0A068RS00_9FUNG</name>
<dbReference type="EMBL" id="CBTN010000013">
    <property type="protein sequence ID" value="CDH52465.1"/>
    <property type="molecule type" value="Genomic_DNA"/>
</dbReference>
<dbReference type="CDD" id="cd10952">
    <property type="entry name" value="CE4_MrCDA_like"/>
    <property type="match status" value="1"/>
</dbReference>
<dbReference type="SUPFAM" id="SSF88713">
    <property type="entry name" value="Glycoside hydrolase/deacetylase"/>
    <property type="match status" value="1"/>
</dbReference>
<feature type="signal peptide" evidence="2">
    <location>
        <begin position="1"/>
        <end position="24"/>
    </location>
</feature>
<dbReference type="Pfam" id="PF01522">
    <property type="entry name" value="Polysacc_deac_1"/>
    <property type="match status" value="1"/>
</dbReference>
<protein>
    <submittedName>
        <fullName evidence="4">Chitin deacetylase</fullName>
    </submittedName>
</protein>
<accession>A0A068RS00</accession>